<reference evidence="8 9" key="1">
    <citation type="submission" date="2014-07" db="EMBL/GenBank/DDBJ databases">
        <title>Whole Genome Sequence of the Amycolatopsis methanolica 239.</title>
        <authorList>
            <person name="Tang B."/>
        </authorList>
    </citation>
    <scope>NUCLEOTIDE SEQUENCE [LARGE SCALE GENOMIC DNA]</scope>
    <source>
        <strain evidence="8 9">239</strain>
    </source>
</reference>
<dbReference type="Gene3D" id="1.10.10.10">
    <property type="entry name" value="Winged helix-like DNA-binding domain superfamily/Winged helix DNA-binding domain"/>
    <property type="match status" value="1"/>
</dbReference>
<evidence type="ECO:0000259" key="7">
    <source>
        <dbReference type="Pfam" id="PF04545"/>
    </source>
</evidence>
<accession>A0A076N3Y8</accession>
<dbReference type="InterPro" id="IPR014284">
    <property type="entry name" value="RNA_pol_sigma-70_dom"/>
</dbReference>
<dbReference type="HOGENOM" id="CLU_047691_9_2_11"/>
<dbReference type="PATRIC" id="fig|1068978.7.peg.4899"/>
<organism evidence="8 9">
    <name type="scientific">Amycolatopsis methanolica 239</name>
    <dbReference type="NCBI Taxonomy" id="1068978"/>
    <lineage>
        <taxon>Bacteria</taxon>
        <taxon>Bacillati</taxon>
        <taxon>Actinomycetota</taxon>
        <taxon>Actinomycetes</taxon>
        <taxon>Pseudonocardiales</taxon>
        <taxon>Pseudonocardiaceae</taxon>
        <taxon>Amycolatopsis</taxon>
        <taxon>Amycolatopsis methanolica group</taxon>
    </lineage>
</organism>
<dbReference type="GO" id="GO:0016987">
    <property type="term" value="F:sigma factor activity"/>
    <property type="evidence" value="ECO:0007669"/>
    <property type="project" value="UniProtKB-KW"/>
</dbReference>
<keyword evidence="4" id="KW-0238">DNA-binding</keyword>
<dbReference type="GO" id="GO:0003677">
    <property type="term" value="F:DNA binding"/>
    <property type="evidence" value="ECO:0007669"/>
    <property type="project" value="UniProtKB-KW"/>
</dbReference>
<dbReference type="SUPFAM" id="SSF88659">
    <property type="entry name" value="Sigma3 and sigma4 domains of RNA polymerase sigma factors"/>
    <property type="match status" value="1"/>
</dbReference>
<evidence type="ECO:0000256" key="2">
    <source>
        <dbReference type="ARBA" id="ARBA00023015"/>
    </source>
</evidence>
<feature type="domain" description="RNA polymerase sigma-70 region 4" evidence="7">
    <location>
        <begin position="118"/>
        <end position="165"/>
    </location>
</feature>
<feature type="domain" description="RNA polymerase sigma-70 region 2" evidence="6">
    <location>
        <begin position="11"/>
        <end position="77"/>
    </location>
</feature>
<name>A0A076N3Y8_AMYME</name>
<dbReference type="STRING" id="1068978.AMETH_4565"/>
<dbReference type="Pfam" id="PF04545">
    <property type="entry name" value="Sigma70_r4"/>
    <property type="match status" value="1"/>
</dbReference>
<dbReference type="InterPro" id="IPR013325">
    <property type="entry name" value="RNA_pol_sigma_r2"/>
</dbReference>
<dbReference type="Pfam" id="PF04542">
    <property type="entry name" value="Sigma70_r2"/>
    <property type="match status" value="1"/>
</dbReference>
<evidence type="ECO:0000313" key="8">
    <source>
        <dbReference type="EMBL" id="AIJ24657.1"/>
    </source>
</evidence>
<evidence type="ECO:0000256" key="5">
    <source>
        <dbReference type="ARBA" id="ARBA00023163"/>
    </source>
</evidence>
<protein>
    <submittedName>
        <fullName evidence="8">Putative RNA polymerase sigma factor</fullName>
    </submittedName>
</protein>
<comment type="similarity">
    <text evidence="1">Belongs to the sigma-70 factor family. ECF subfamily.</text>
</comment>
<dbReference type="PANTHER" id="PTHR43133:SF57">
    <property type="entry name" value="RNA POLYMERASE SIGMA-70 FACTOR"/>
    <property type="match status" value="1"/>
</dbReference>
<dbReference type="InterPro" id="IPR036388">
    <property type="entry name" value="WH-like_DNA-bd_sf"/>
</dbReference>
<keyword evidence="9" id="KW-1185">Reference proteome</keyword>
<dbReference type="SUPFAM" id="SSF88946">
    <property type="entry name" value="Sigma2 domain of RNA polymerase sigma factors"/>
    <property type="match status" value="1"/>
</dbReference>
<dbReference type="eggNOG" id="COG1595">
    <property type="taxonomic scope" value="Bacteria"/>
</dbReference>
<dbReference type="InterPro" id="IPR007627">
    <property type="entry name" value="RNA_pol_sigma70_r2"/>
</dbReference>
<proteinExistence type="inferred from homology"/>
<sequence length="174" mass="19754">MTDRESFAGVYRAHRAAVFQYLHHRTRDRDLAEDLTSETFARALRGYGSYVARGTPIRAWLVTIARNLLADELKSARHRYHAPLPDSFDEFRWTSGSPDPAELVCREAVRSSMRRVVSRLNAEQARCITMRYFDERTVAETSVAMRRSAGAVRALQNRGIHSLREVLTTGAIAS</sequence>
<evidence type="ECO:0000256" key="4">
    <source>
        <dbReference type="ARBA" id="ARBA00023125"/>
    </source>
</evidence>
<keyword evidence="5" id="KW-0804">Transcription</keyword>
<dbReference type="GO" id="GO:0006352">
    <property type="term" value="P:DNA-templated transcription initiation"/>
    <property type="evidence" value="ECO:0007669"/>
    <property type="project" value="InterPro"/>
</dbReference>
<evidence type="ECO:0000256" key="1">
    <source>
        <dbReference type="ARBA" id="ARBA00010641"/>
    </source>
</evidence>
<dbReference type="InterPro" id="IPR007630">
    <property type="entry name" value="RNA_pol_sigma70_r4"/>
</dbReference>
<keyword evidence="2" id="KW-0805">Transcription regulation</keyword>
<dbReference type="InterPro" id="IPR039425">
    <property type="entry name" value="RNA_pol_sigma-70-like"/>
</dbReference>
<dbReference type="OrthoDB" id="5243336at2"/>
<dbReference type="RefSeq" id="WP_017983482.1">
    <property type="nucleotide sequence ID" value="NZ_AQUL01000001.1"/>
</dbReference>
<evidence type="ECO:0000313" key="9">
    <source>
        <dbReference type="Proteomes" id="UP000062973"/>
    </source>
</evidence>
<dbReference type="PANTHER" id="PTHR43133">
    <property type="entry name" value="RNA POLYMERASE ECF-TYPE SIGMA FACTO"/>
    <property type="match status" value="1"/>
</dbReference>
<dbReference type="EMBL" id="CP009110">
    <property type="protein sequence ID" value="AIJ24657.1"/>
    <property type="molecule type" value="Genomic_DNA"/>
</dbReference>
<keyword evidence="3" id="KW-0731">Sigma factor</keyword>
<dbReference type="Proteomes" id="UP000062973">
    <property type="component" value="Chromosome"/>
</dbReference>
<gene>
    <name evidence="8" type="primary">rpoE</name>
    <name evidence="8" type="ORF">AMETH_4565</name>
</gene>
<evidence type="ECO:0000259" key="6">
    <source>
        <dbReference type="Pfam" id="PF04542"/>
    </source>
</evidence>
<dbReference type="KEGG" id="amq:AMETH_4565"/>
<dbReference type="InterPro" id="IPR013324">
    <property type="entry name" value="RNA_pol_sigma_r3/r4-like"/>
</dbReference>
<dbReference type="Gene3D" id="1.10.1740.10">
    <property type="match status" value="1"/>
</dbReference>
<dbReference type="NCBIfam" id="TIGR02937">
    <property type="entry name" value="sigma70-ECF"/>
    <property type="match status" value="1"/>
</dbReference>
<dbReference type="AlphaFoldDB" id="A0A076N3Y8"/>
<evidence type="ECO:0000256" key="3">
    <source>
        <dbReference type="ARBA" id="ARBA00023082"/>
    </source>
</evidence>